<dbReference type="Pfam" id="PF00270">
    <property type="entry name" value="DEAD"/>
    <property type="match status" value="1"/>
</dbReference>
<comment type="cofactor">
    <cofactor evidence="1">
        <name>[4Fe-4S] cluster</name>
        <dbReference type="ChEBI" id="CHEBI:49883"/>
    </cofactor>
</comment>
<keyword evidence="10" id="KW-0347">Helicase</keyword>
<keyword evidence="3" id="KW-0378">Hydrolase</keyword>
<dbReference type="RefSeq" id="WP_133868348.1">
    <property type="nucleotide sequence ID" value="NZ_JAVJPS010000036.1"/>
</dbReference>
<evidence type="ECO:0000256" key="6">
    <source>
        <dbReference type="ARBA" id="ARBA00044969"/>
    </source>
</evidence>
<keyword evidence="4" id="KW-0067">ATP-binding</keyword>
<dbReference type="Proteomes" id="UP000294558">
    <property type="component" value="Unassembled WGS sequence"/>
</dbReference>
<dbReference type="InterPro" id="IPR006555">
    <property type="entry name" value="ATP-dep_Helicase_C"/>
</dbReference>
<dbReference type="PROSITE" id="PS51193">
    <property type="entry name" value="HELICASE_ATP_BIND_2"/>
    <property type="match status" value="1"/>
</dbReference>
<dbReference type="Gene3D" id="3.40.50.300">
    <property type="entry name" value="P-loop containing nucleotide triphosphate hydrolases"/>
    <property type="match status" value="2"/>
</dbReference>
<evidence type="ECO:0000313" key="10">
    <source>
        <dbReference type="EMBL" id="TDT15936.1"/>
    </source>
</evidence>
<feature type="domain" description="Helicase ATP-binding" evidence="9">
    <location>
        <begin position="16"/>
        <end position="297"/>
    </location>
</feature>
<dbReference type="PROSITE" id="PS51192">
    <property type="entry name" value="HELICASE_ATP_BIND_1"/>
    <property type="match status" value="1"/>
</dbReference>
<dbReference type="OrthoDB" id="9805194at2"/>
<evidence type="ECO:0000256" key="5">
    <source>
        <dbReference type="ARBA" id="ARBA00038058"/>
    </source>
</evidence>
<dbReference type="AlphaFoldDB" id="A0A4R7I079"/>
<evidence type="ECO:0000259" key="9">
    <source>
        <dbReference type="PROSITE" id="PS51193"/>
    </source>
</evidence>
<evidence type="ECO:0000256" key="2">
    <source>
        <dbReference type="ARBA" id="ARBA00022741"/>
    </source>
</evidence>
<dbReference type="GO" id="GO:0006139">
    <property type="term" value="P:nucleobase-containing compound metabolic process"/>
    <property type="evidence" value="ECO:0007669"/>
    <property type="project" value="InterPro"/>
</dbReference>
<dbReference type="EC" id="5.6.2.3" evidence="6"/>
<dbReference type="GO" id="GO:0005524">
    <property type="term" value="F:ATP binding"/>
    <property type="evidence" value="ECO:0007669"/>
    <property type="project" value="UniProtKB-KW"/>
</dbReference>
<feature type="domain" description="Helicase ATP-binding" evidence="8">
    <location>
        <begin position="38"/>
        <end position="283"/>
    </location>
</feature>
<evidence type="ECO:0000256" key="1">
    <source>
        <dbReference type="ARBA" id="ARBA00001966"/>
    </source>
</evidence>
<dbReference type="GO" id="GO:0003676">
    <property type="term" value="F:nucleic acid binding"/>
    <property type="evidence" value="ECO:0007669"/>
    <property type="project" value="InterPro"/>
</dbReference>
<dbReference type="InterPro" id="IPR045028">
    <property type="entry name" value="DinG/Rad3-like"/>
</dbReference>
<comment type="catalytic activity">
    <reaction evidence="7">
        <text>ATP + H2O = ADP + phosphate + H(+)</text>
        <dbReference type="Rhea" id="RHEA:13065"/>
        <dbReference type="ChEBI" id="CHEBI:15377"/>
        <dbReference type="ChEBI" id="CHEBI:15378"/>
        <dbReference type="ChEBI" id="CHEBI:30616"/>
        <dbReference type="ChEBI" id="CHEBI:43474"/>
        <dbReference type="ChEBI" id="CHEBI:456216"/>
        <dbReference type="EC" id="5.6.2.3"/>
    </reaction>
</comment>
<sequence length="639" mass="69009">MTDPTAASAALEALAAVTAALPAAEDRPGQREMTELVAASIERGRHLVVQAGTGTGKTLAYLVPAITSGKRTVVATATKALQDQLATKDLPFLAEELSELGHDLDWAVLKGRSNYVCLQRLREMSQPSTGQLELDELSATNKLEIKKIAEWAGESETGDQAEMEWSPSDQAWRAVSVGSDECPGGDRCPMGQECFAESARRRAQTSDVIVVNTYLYGLHVGSGGAILPEHDVVVFDEAHVLEDTMSDTVGVDISPGRFVTVSATVRRFLDDPQLVGTIADLAPLLRDVFSRHLNERLSTPLPSDITDALEDARLRLTRVGEAVESIQTDVEDAKQRKLRAQKMIARSMEAVEAALTAGDDKVPFVSGAPQSPRLEVAPLDVGPVLGANVWGDHTAILTSATVPSSLAARVGLPAERTHSADVGSPFDYEQQAMLYCAMHMPQPRSPKFRDQVADELIALIEAAGGRTLALFTSWAAMDHAVEAVRDEISVPILTQRDLPKPALVKAFADSEETCLFATTGMFQGVDVPGRTLSLVVIDKLPFPRPDDPLLSARRDQLGASAFSEIDVPRASTLLAQACGRLIRTMDDRGVVAVLDPRLGTARYRWDIVKALPPMKRTRERADVEAFLRELTADESPEAS</sequence>
<dbReference type="PANTHER" id="PTHR11472:SF34">
    <property type="entry name" value="REGULATOR OF TELOMERE ELONGATION HELICASE 1"/>
    <property type="match status" value="1"/>
</dbReference>
<dbReference type="EMBL" id="SOAU01000001">
    <property type="protein sequence ID" value="TDT15936.1"/>
    <property type="molecule type" value="Genomic_DNA"/>
</dbReference>
<evidence type="ECO:0000256" key="3">
    <source>
        <dbReference type="ARBA" id="ARBA00022801"/>
    </source>
</evidence>
<evidence type="ECO:0000259" key="8">
    <source>
        <dbReference type="PROSITE" id="PS51192"/>
    </source>
</evidence>
<gene>
    <name evidence="10" type="ORF">BDK89_1517</name>
</gene>
<name>A0A4R7I079_9ACTN</name>
<keyword evidence="2" id="KW-0547">Nucleotide-binding</keyword>
<dbReference type="SMART" id="SM00491">
    <property type="entry name" value="HELICc2"/>
    <property type="match status" value="1"/>
</dbReference>
<dbReference type="SUPFAM" id="SSF52540">
    <property type="entry name" value="P-loop containing nucleoside triphosphate hydrolases"/>
    <property type="match status" value="2"/>
</dbReference>
<reference evidence="10 11" key="1">
    <citation type="submission" date="2019-03" db="EMBL/GenBank/DDBJ databases">
        <title>Sequencing the genomes of 1000 actinobacteria strains.</title>
        <authorList>
            <person name="Klenk H.-P."/>
        </authorList>
    </citation>
    <scope>NUCLEOTIDE SEQUENCE [LARGE SCALE GENOMIC DNA]</scope>
    <source>
        <strain evidence="10 11">DSM 18936</strain>
    </source>
</reference>
<evidence type="ECO:0000313" key="11">
    <source>
        <dbReference type="Proteomes" id="UP000294558"/>
    </source>
</evidence>
<dbReference type="GO" id="GO:0016818">
    <property type="term" value="F:hydrolase activity, acting on acid anhydrides, in phosphorus-containing anhydrides"/>
    <property type="evidence" value="ECO:0007669"/>
    <property type="project" value="InterPro"/>
</dbReference>
<comment type="similarity">
    <text evidence="5">Belongs to the helicase family. DinG subfamily.</text>
</comment>
<dbReference type="InterPro" id="IPR027417">
    <property type="entry name" value="P-loop_NTPase"/>
</dbReference>
<evidence type="ECO:0000256" key="4">
    <source>
        <dbReference type="ARBA" id="ARBA00022840"/>
    </source>
</evidence>
<proteinExistence type="inferred from homology"/>
<dbReference type="InterPro" id="IPR014001">
    <property type="entry name" value="Helicase_ATP-bd"/>
</dbReference>
<keyword evidence="11" id="KW-1185">Reference proteome</keyword>
<comment type="caution">
    <text evidence="10">The sequence shown here is derived from an EMBL/GenBank/DDBJ whole genome shotgun (WGS) entry which is preliminary data.</text>
</comment>
<dbReference type="SMART" id="SM00487">
    <property type="entry name" value="DEXDc"/>
    <property type="match status" value="1"/>
</dbReference>
<organism evidence="10 11">
    <name type="scientific">Ilumatobacter fluminis</name>
    <dbReference type="NCBI Taxonomy" id="467091"/>
    <lineage>
        <taxon>Bacteria</taxon>
        <taxon>Bacillati</taxon>
        <taxon>Actinomycetota</taxon>
        <taxon>Acidimicrobiia</taxon>
        <taxon>Acidimicrobiales</taxon>
        <taxon>Ilumatobacteraceae</taxon>
        <taxon>Ilumatobacter</taxon>
    </lineage>
</organism>
<protein>
    <recommendedName>
        <fullName evidence="6">DNA 5'-3' helicase</fullName>
        <ecNumber evidence="6">5.6.2.3</ecNumber>
    </recommendedName>
</protein>
<evidence type="ECO:0000256" key="7">
    <source>
        <dbReference type="ARBA" id="ARBA00048954"/>
    </source>
</evidence>
<accession>A0A4R7I079</accession>
<dbReference type="InterPro" id="IPR014013">
    <property type="entry name" value="Helic_SF1/SF2_ATP-bd_DinG/Rad3"/>
</dbReference>
<dbReference type="Pfam" id="PF13307">
    <property type="entry name" value="Helicase_C_2"/>
    <property type="match status" value="1"/>
</dbReference>
<dbReference type="GO" id="GO:0043139">
    <property type="term" value="F:5'-3' DNA helicase activity"/>
    <property type="evidence" value="ECO:0007669"/>
    <property type="project" value="UniProtKB-EC"/>
</dbReference>
<dbReference type="PANTHER" id="PTHR11472">
    <property type="entry name" value="DNA REPAIR DEAD HELICASE RAD3/XP-D SUBFAMILY MEMBER"/>
    <property type="match status" value="1"/>
</dbReference>
<dbReference type="InterPro" id="IPR011545">
    <property type="entry name" value="DEAD/DEAH_box_helicase_dom"/>
</dbReference>